<organism evidence="1 2">
    <name type="scientific">Candidatus Endoriftia persephonae</name>
    <dbReference type="NCBI Taxonomy" id="393765"/>
    <lineage>
        <taxon>Bacteria</taxon>
        <taxon>Pseudomonadati</taxon>
        <taxon>Pseudomonadota</taxon>
        <taxon>Gammaproteobacteria</taxon>
        <taxon>Chromatiales</taxon>
        <taxon>Sedimenticolaceae</taxon>
        <taxon>Candidatus Endoriftia</taxon>
    </lineage>
</organism>
<sequence>MDDKCGRCSGSKCCSYTTEALGVAPRSKVDFEHLLWQISHQGVEIYKDEDGWFLLFQARCEHIQPSGACGIYAERPQICRDYSNDWCELDAPAEAGFELHFRNYRELLDYCKKRFKTWGR</sequence>
<dbReference type="EMBL" id="CP090569">
    <property type="protein sequence ID" value="USF87431.1"/>
    <property type="molecule type" value="Genomic_DNA"/>
</dbReference>
<reference evidence="1" key="1">
    <citation type="journal article" date="2022" name="Mol. Ecol. Resour.">
        <title>The complete and closed genome of the facultative generalist Candidatus Endoriftia persephone from deep-sea hydrothermal vents.</title>
        <authorList>
            <person name="de Oliveira A.L."/>
            <person name="Srivastava A."/>
            <person name="Espada-Hinojosa S."/>
            <person name="Bright M."/>
        </authorList>
    </citation>
    <scope>NUCLEOTIDE SEQUENCE</scope>
    <source>
        <strain evidence="1">Tica-EPR-9o50.N</strain>
    </source>
</reference>
<evidence type="ECO:0000313" key="2">
    <source>
        <dbReference type="Proteomes" id="UP001056649"/>
    </source>
</evidence>
<keyword evidence="2" id="KW-1185">Reference proteome</keyword>
<protein>
    <submittedName>
        <fullName evidence="1">YkgJ family cysteine cluster protein</fullName>
    </submittedName>
</protein>
<dbReference type="Proteomes" id="UP001056649">
    <property type="component" value="Chromosome"/>
</dbReference>
<dbReference type="InterPro" id="IPR005358">
    <property type="entry name" value="Puta_zinc/iron-chelating_dom"/>
</dbReference>
<name>A0A9J6ZXN7_9GAMM</name>
<dbReference type="RefSeq" id="WP_006474894.1">
    <property type="nucleotide sequence ID" value="NZ_CP090569.1"/>
</dbReference>
<dbReference type="Pfam" id="PF03692">
    <property type="entry name" value="CxxCxxCC"/>
    <property type="match status" value="1"/>
</dbReference>
<dbReference type="KEGG" id="eps:L0Y14_15130"/>
<evidence type="ECO:0000313" key="1">
    <source>
        <dbReference type="EMBL" id="USF87431.1"/>
    </source>
</evidence>
<accession>A0A9J6ZXN7</accession>
<dbReference type="AlphaFoldDB" id="A0A9J6ZXN7"/>
<gene>
    <name evidence="1" type="ORF">L0Y14_15130</name>
</gene>
<proteinExistence type="predicted"/>